<gene>
    <name evidence="7 11" type="primary">murD</name>
    <name evidence="11" type="ORF">GCM10011348_24130</name>
</gene>
<dbReference type="PANTHER" id="PTHR43692">
    <property type="entry name" value="UDP-N-ACETYLMURAMOYLALANINE--D-GLUTAMATE LIGASE"/>
    <property type="match status" value="1"/>
</dbReference>
<evidence type="ECO:0000256" key="8">
    <source>
        <dbReference type="RuleBase" id="RU003664"/>
    </source>
</evidence>
<dbReference type="GO" id="GO:0008360">
    <property type="term" value="P:regulation of cell shape"/>
    <property type="evidence" value="ECO:0007669"/>
    <property type="project" value="UniProtKB-KW"/>
</dbReference>
<evidence type="ECO:0000313" key="11">
    <source>
        <dbReference type="EMBL" id="GGO82527.1"/>
    </source>
</evidence>
<keyword evidence="7 8" id="KW-0961">Cell wall biogenesis/degradation</keyword>
<dbReference type="SUPFAM" id="SSF53623">
    <property type="entry name" value="MurD-like peptide ligases, catalytic domain"/>
    <property type="match status" value="1"/>
</dbReference>
<dbReference type="EC" id="6.3.2.9" evidence="7 8"/>
<evidence type="ECO:0000256" key="5">
    <source>
        <dbReference type="ARBA" id="ARBA00022741"/>
    </source>
</evidence>
<dbReference type="Proteomes" id="UP000599578">
    <property type="component" value="Unassembled WGS sequence"/>
</dbReference>
<dbReference type="GO" id="GO:0005524">
    <property type="term" value="F:ATP binding"/>
    <property type="evidence" value="ECO:0007669"/>
    <property type="project" value="UniProtKB-UniRule"/>
</dbReference>
<dbReference type="GO" id="GO:0071555">
    <property type="term" value="P:cell wall organization"/>
    <property type="evidence" value="ECO:0007669"/>
    <property type="project" value="UniProtKB-KW"/>
</dbReference>
<comment type="caution">
    <text evidence="11">The sequence shown here is derived from an EMBL/GenBank/DDBJ whole genome shotgun (WGS) entry which is preliminary data.</text>
</comment>
<dbReference type="Gene3D" id="3.40.50.720">
    <property type="entry name" value="NAD(P)-binding Rossmann-like Domain"/>
    <property type="match status" value="1"/>
</dbReference>
<keyword evidence="7 8" id="KW-0573">Peptidoglycan synthesis</keyword>
<feature type="binding site" evidence="7">
    <location>
        <begin position="116"/>
        <end position="122"/>
    </location>
    <ligand>
        <name>ATP</name>
        <dbReference type="ChEBI" id="CHEBI:30616"/>
    </ligand>
</feature>
<comment type="similarity">
    <text evidence="7">Belongs to the MurCDEF family.</text>
</comment>
<dbReference type="InterPro" id="IPR005762">
    <property type="entry name" value="MurD"/>
</dbReference>
<dbReference type="PANTHER" id="PTHR43692:SF1">
    <property type="entry name" value="UDP-N-ACETYLMURAMOYLALANINE--D-GLUTAMATE LIGASE"/>
    <property type="match status" value="1"/>
</dbReference>
<evidence type="ECO:0000259" key="9">
    <source>
        <dbReference type="Pfam" id="PF02875"/>
    </source>
</evidence>
<proteinExistence type="inferred from homology"/>
<dbReference type="EMBL" id="BMLT01000005">
    <property type="protein sequence ID" value="GGO82527.1"/>
    <property type="molecule type" value="Genomic_DNA"/>
</dbReference>
<dbReference type="Pfam" id="PF02875">
    <property type="entry name" value="Mur_ligase_C"/>
    <property type="match status" value="1"/>
</dbReference>
<evidence type="ECO:0000256" key="4">
    <source>
        <dbReference type="ARBA" id="ARBA00022598"/>
    </source>
</evidence>
<comment type="subcellular location">
    <subcellularLocation>
        <location evidence="1 7 8">Cytoplasm</location>
    </subcellularLocation>
</comment>
<dbReference type="SUPFAM" id="SSF51984">
    <property type="entry name" value="MurCD N-terminal domain"/>
    <property type="match status" value="1"/>
</dbReference>
<evidence type="ECO:0000313" key="12">
    <source>
        <dbReference type="Proteomes" id="UP000599578"/>
    </source>
</evidence>
<keyword evidence="4 7" id="KW-0436">Ligase</keyword>
<dbReference type="InterPro" id="IPR036615">
    <property type="entry name" value="Mur_ligase_C_dom_sf"/>
</dbReference>
<comment type="function">
    <text evidence="7 8">Cell wall formation. Catalyzes the addition of glutamate to the nucleotide precursor UDP-N-acetylmuramoyl-L-alanine (UMA).</text>
</comment>
<name>A0A918DST4_9GAMM</name>
<feature type="domain" description="Mur ligase C-terminal" evidence="9">
    <location>
        <begin position="310"/>
        <end position="428"/>
    </location>
</feature>
<feature type="domain" description="Mur ligase central" evidence="10">
    <location>
        <begin position="114"/>
        <end position="287"/>
    </location>
</feature>
<evidence type="ECO:0000256" key="2">
    <source>
        <dbReference type="ARBA" id="ARBA00004752"/>
    </source>
</evidence>
<dbReference type="GO" id="GO:0005737">
    <property type="term" value="C:cytoplasm"/>
    <property type="evidence" value="ECO:0007669"/>
    <property type="project" value="UniProtKB-SubCell"/>
</dbReference>
<keyword evidence="5 7" id="KW-0547">Nucleotide-binding</keyword>
<dbReference type="GO" id="GO:0009252">
    <property type="term" value="P:peptidoglycan biosynthetic process"/>
    <property type="evidence" value="ECO:0007669"/>
    <property type="project" value="UniProtKB-UniRule"/>
</dbReference>
<dbReference type="AlphaFoldDB" id="A0A918DST4"/>
<keyword evidence="7 8" id="KW-0131">Cell cycle</keyword>
<dbReference type="InterPro" id="IPR004101">
    <property type="entry name" value="Mur_ligase_C"/>
</dbReference>
<evidence type="ECO:0000256" key="6">
    <source>
        <dbReference type="ARBA" id="ARBA00022840"/>
    </source>
</evidence>
<dbReference type="Gene3D" id="3.40.1190.10">
    <property type="entry name" value="Mur-like, catalytic domain"/>
    <property type="match status" value="1"/>
</dbReference>
<keyword evidence="3 7" id="KW-0963">Cytoplasm</keyword>
<evidence type="ECO:0000256" key="3">
    <source>
        <dbReference type="ARBA" id="ARBA00022490"/>
    </source>
</evidence>
<keyword evidence="7 8" id="KW-0132">Cell division</keyword>
<dbReference type="GO" id="GO:0008764">
    <property type="term" value="F:UDP-N-acetylmuramoylalanine-D-glutamate ligase activity"/>
    <property type="evidence" value="ECO:0007669"/>
    <property type="project" value="UniProtKB-UniRule"/>
</dbReference>
<dbReference type="Pfam" id="PF08245">
    <property type="entry name" value="Mur_ligase_M"/>
    <property type="match status" value="1"/>
</dbReference>
<keyword evidence="6 7" id="KW-0067">ATP-binding</keyword>
<organism evidence="11 12">
    <name type="scientific">Marinobacterium nitratireducens</name>
    <dbReference type="NCBI Taxonomy" id="518897"/>
    <lineage>
        <taxon>Bacteria</taxon>
        <taxon>Pseudomonadati</taxon>
        <taxon>Pseudomonadota</taxon>
        <taxon>Gammaproteobacteria</taxon>
        <taxon>Oceanospirillales</taxon>
        <taxon>Oceanospirillaceae</taxon>
        <taxon>Marinobacterium</taxon>
    </lineage>
</organism>
<comment type="catalytic activity">
    <reaction evidence="7 8">
        <text>UDP-N-acetyl-alpha-D-muramoyl-L-alanine + D-glutamate + ATP = UDP-N-acetyl-alpha-D-muramoyl-L-alanyl-D-glutamate + ADP + phosphate + H(+)</text>
        <dbReference type="Rhea" id="RHEA:16429"/>
        <dbReference type="ChEBI" id="CHEBI:15378"/>
        <dbReference type="ChEBI" id="CHEBI:29986"/>
        <dbReference type="ChEBI" id="CHEBI:30616"/>
        <dbReference type="ChEBI" id="CHEBI:43474"/>
        <dbReference type="ChEBI" id="CHEBI:83898"/>
        <dbReference type="ChEBI" id="CHEBI:83900"/>
        <dbReference type="ChEBI" id="CHEBI:456216"/>
        <dbReference type="EC" id="6.3.2.9"/>
    </reaction>
</comment>
<evidence type="ECO:0000259" key="10">
    <source>
        <dbReference type="Pfam" id="PF08245"/>
    </source>
</evidence>
<dbReference type="NCBIfam" id="TIGR01087">
    <property type="entry name" value="murD"/>
    <property type="match status" value="1"/>
</dbReference>
<dbReference type="GO" id="GO:0051301">
    <property type="term" value="P:cell division"/>
    <property type="evidence" value="ECO:0007669"/>
    <property type="project" value="UniProtKB-KW"/>
</dbReference>
<dbReference type="SUPFAM" id="SSF53244">
    <property type="entry name" value="MurD-like peptide ligases, peptide-binding domain"/>
    <property type="match status" value="1"/>
</dbReference>
<dbReference type="Gene3D" id="3.90.190.20">
    <property type="entry name" value="Mur ligase, C-terminal domain"/>
    <property type="match status" value="1"/>
</dbReference>
<evidence type="ECO:0000256" key="1">
    <source>
        <dbReference type="ARBA" id="ARBA00004496"/>
    </source>
</evidence>
<keyword evidence="12" id="KW-1185">Reference proteome</keyword>
<dbReference type="InterPro" id="IPR036565">
    <property type="entry name" value="Mur-like_cat_sf"/>
</dbReference>
<dbReference type="Pfam" id="PF21799">
    <property type="entry name" value="MurD-like_N"/>
    <property type="match status" value="1"/>
</dbReference>
<sequence length="452" mass="47756">MSLISTDRLSIVIGLGQTGLSCVRHLLRSGKRFAVADTREQPPGLEQLQTLAPDVEVRCGELDADFLSRADELVLSPGVDQRHPAIRAAVARGARLTGDIDLFCREISAPVIAITGSNAKSTVTTLVGEMARAAGIDVGVGGNLGTPVLDMLAAGEQALYVLELSSFQLETTSDLRAEVATVLNVSPDHMDRYDSVQDYYRAKHRIFRGARKVVENRDDPLTHPLLPGGVDVWGYRLGKPDLKVFGLLDDAQGQSWLALGLERLLPVSELRIRGMHNVANALAALAIGTAAGLPRAAMLTTLRAFSGLEHRCQWVAEKRGVAWFNDSKGTNVGATVAALNGLGPTLAPGAGVVLIAGGDGKGAEFGELDGPLARFGRALVLIGRDAPRIDGAVGSLTQKCYASSMDEAVEKAAALAQPGDLVLLSPACASFDMFSGYGERGRQFVDAVGRLT</sequence>
<dbReference type="RefSeq" id="WP_188860847.1">
    <property type="nucleotide sequence ID" value="NZ_BMLT01000005.1"/>
</dbReference>
<dbReference type="InterPro" id="IPR013221">
    <property type="entry name" value="Mur_ligase_cen"/>
</dbReference>
<evidence type="ECO:0000256" key="7">
    <source>
        <dbReference type="HAMAP-Rule" id="MF_00639"/>
    </source>
</evidence>
<protein>
    <recommendedName>
        <fullName evidence="7 8">UDP-N-acetylmuramoylalanine--D-glutamate ligase</fullName>
        <ecNumber evidence="7 8">6.3.2.9</ecNumber>
    </recommendedName>
    <alternativeName>
        <fullName evidence="7">D-glutamic acid-adding enzyme</fullName>
    </alternativeName>
    <alternativeName>
        <fullName evidence="7">UDP-N-acetylmuramoyl-L-alanyl-D-glutamate synthetase</fullName>
    </alternativeName>
</protein>
<accession>A0A918DST4</accession>
<dbReference type="HAMAP" id="MF_00639">
    <property type="entry name" value="MurD"/>
    <property type="match status" value="1"/>
</dbReference>
<keyword evidence="7 8" id="KW-0133">Cell shape</keyword>
<comment type="pathway">
    <text evidence="2 7 8">Cell wall biogenesis; peptidoglycan biosynthesis.</text>
</comment>
<reference evidence="11 12" key="1">
    <citation type="journal article" date="2014" name="Int. J. Syst. Evol. Microbiol.">
        <title>Complete genome sequence of Corynebacterium casei LMG S-19264T (=DSM 44701T), isolated from a smear-ripened cheese.</title>
        <authorList>
            <consortium name="US DOE Joint Genome Institute (JGI-PGF)"/>
            <person name="Walter F."/>
            <person name="Albersmeier A."/>
            <person name="Kalinowski J."/>
            <person name="Ruckert C."/>
        </authorList>
    </citation>
    <scope>NUCLEOTIDE SEQUENCE [LARGE SCALE GENOMIC DNA]</scope>
    <source>
        <strain evidence="11 12">CGMCC 1.7286</strain>
    </source>
</reference>